<keyword evidence="3 6" id="KW-1133">Transmembrane helix</keyword>
<evidence type="ECO:0000256" key="2">
    <source>
        <dbReference type="ARBA" id="ARBA00022692"/>
    </source>
</evidence>
<comment type="subcellular location">
    <subcellularLocation>
        <location evidence="1">Membrane</location>
        <topology evidence="1">Multi-pass membrane protein</topology>
    </subcellularLocation>
</comment>
<evidence type="ECO:0000256" key="1">
    <source>
        <dbReference type="ARBA" id="ARBA00004141"/>
    </source>
</evidence>
<keyword evidence="4 6" id="KW-0472">Membrane</keyword>
<feature type="compositionally biased region" description="Low complexity" evidence="5">
    <location>
        <begin position="344"/>
        <end position="357"/>
    </location>
</feature>
<keyword evidence="8" id="KW-1185">Reference proteome</keyword>
<feature type="transmembrane region" description="Helical" evidence="6">
    <location>
        <begin position="45"/>
        <end position="67"/>
    </location>
</feature>
<dbReference type="PANTHER" id="PTHR24064">
    <property type="entry name" value="SOLUTE CARRIER FAMILY 22 MEMBER"/>
    <property type="match status" value="1"/>
</dbReference>
<feature type="transmembrane region" description="Helical" evidence="6">
    <location>
        <begin position="275"/>
        <end position="292"/>
    </location>
</feature>
<dbReference type="GO" id="GO:0016020">
    <property type="term" value="C:membrane"/>
    <property type="evidence" value="ECO:0007669"/>
    <property type="project" value="UniProtKB-SubCell"/>
</dbReference>
<feature type="transmembrane region" description="Helical" evidence="6">
    <location>
        <begin position="137"/>
        <end position="160"/>
    </location>
</feature>
<dbReference type="SUPFAM" id="SSF103473">
    <property type="entry name" value="MFS general substrate transporter"/>
    <property type="match status" value="1"/>
</dbReference>
<dbReference type="GO" id="GO:0022857">
    <property type="term" value="F:transmembrane transporter activity"/>
    <property type="evidence" value="ECO:0007669"/>
    <property type="project" value="InterPro"/>
</dbReference>
<dbReference type="Gene3D" id="1.20.1250.20">
    <property type="entry name" value="MFS general substrate transporter like domains"/>
    <property type="match status" value="1"/>
</dbReference>
<dbReference type="InterPro" id="IPR005828">
    <property type="entry name" value="MFS_sugar_transport-like"/>
</dbReference>
<comment type="caution">
    <text evidence="7">The sequence shown here is derived from an EMBL/GenBank/DDBJ whole genome shotgun (WGS) entry which is preliminary data.</text>
</comment>
<protein>
    <submittedName>
        <fullName evidence="7">Uncharacterized protein</fullName>
    </submittedName>
</protein>
<accession>A0AAQ4D3P9</accession>
<organism evidence="7 8">
    <name type="scientific">Amblyomma americanum</name>
    <name type="common">Lone star tick</name>
    <dbReference type="NCBI Taxonomy" id="6943"/>
    <lineage>
        <taxon>Eukaryota</taxon>
        <taxon>Metazoa</taxon>
        <taxon>Ecdysozoa</taxon>
        <taxon>Arthropoda</taxon>
        <taxon>Chelicerata</taxon>
        <taxon>Arachnida</taxon>
        <taxon>Acari</taxon>
        <taxon>Parasitiformes</taxon>
        <taxon>Ixodida</taxon>
        <taxon>Ixodoidea</taxon>
        <taxon>Ixodidae</taxon>
        <taxon>Amblyomminae</taxon>
        <taxon>Amblyomma</taxon>
    </lineage>
</organism>
<evidence type="ECO:0000256" key="6">
    <source>
        <dbReference type="SAM" id="Phobius"/>
    </source>
</evidence>
<dbReference type="Pfam" id="PF00083">
    <property type="entry name" value="Sugar_tr"/>
    <property type="match status" value="1"/>
</dbReference>
<dbReference type="Proteomes" id="UP001321473">
    <property type="component" value="Unassembled WGS sequence"/>
</dbReference>
<reference evidence="7 8" key="1">
    <citation type="journal article" date="2023" name="Arcadia Sci">
        <title>De novo assembly of a long-read Amblyomma americanum tick genome.</title>
        <authorList>
            <person name="Chou S."/>
            <person name="Poskanzer K.E."/>
            <person name="Rollins M."/>
            <person name="Thuy-Boun P.S."/>
        </authorList>
    </citation>
    <scope>NUCLEOTIDE SEQUENCE [LARGE SCALE GENOMIC DNA]</scope>
    <source>
        <strain evidence="7">F_SG_1</strain>
        <tissue evidence="7">Salivary glands</tissue>
    </source>
</reference>
<sequence length="370" mass="39606">MVACALVTEVSPSLHRAVHVSLTGILGLFHGEACFPALHQVRLNWILLQLLMVAPTLFIPIGCTLLTESPRWLIAHRDLKGAEVVIQEAARMNGFSREDASAFVQRLMVVMLEHAKLTMASTTNTESRVSSNVLRRAAVILSASFAVMSTYYAVLLAFAARGQPSPWPTDATFFALYLGLVNTIDIVTIATAVYLVAGNNCCFLAATMVCSIPAVFSTVLLILAKAVSAVALVTTSLCPFEALPTIGRGLCFGLYLASGLLGGVFAAAASNLRPSGWGDVMAVMAGAVIYLSSRIIQRLPRKGGSFDQEVSRTSVASAGDVMEAMKVTLEPRPKAKVRRKRRSTSSTSQRSVSSQRSLSQHHPPSRASLN</sequence>
<feature type="transmembrane region" description="Helical" evidence="6">
    <location>
        <begin position="250"/>
        <end position="269"/>
    </location>
</feature>
<feature type="region of interest" description="Disordered" evidence="5">
    <location>
        <begin position="328"/>
        <end position="370"/>
    </location>
</feature>
<dbReference type="EMBL" id="JARKHS020035589">
    <property type="protein sequence ID" value="KAK8757089.1"/>
    <property type="molecule type" value="Genomic_DNA"/>
</dbReference>
<evidence type="ECO:0000313" key="8">
    <source>
        <dbReference type="Proteomes" id="UP001321473"/>
    </source>
</evidence>
<name>A0AAQ4D3P9_AMBAM</name>
<keyword evidence="2 6" id="KW-0812">Transmembrane</keyword>
<evidence type="ECO:0000313" key="7">
    <source>
        <dbReference type="EMBL" id="KAK8757089.1"/>
    </source>
</evidence>
<proteinExistence type="predicted"/>
<feature type="compositionally biased region" description="Basic residues" evidence="5">
    <location>
        <begin position="334"/>
        <end position="343"/>
    </location>
</feature>
<dbReference type="AlphaFoldDB" id="A0AAQ4D3P9"/>
<feature type="transmembrane region" description="Helical" evidence="6">
    <location>
        <begin position="202"/>
        <end position="220"/>
    </location>
</feature>
<evidence type="ECO:0000256" key="3">
    <source>
        <dbReference type="ARBA" id="ARBA00022989"/>
    </source>
</evidence>
<dbReference type="InterPro" id="IPR036259">
    <property type="entry name" value="MFS_trans_sf"/>
</dbReference>
<evidence type="ECO:0000256" key="5">
    <source>
        <dbReference type="SAM" id="MobiDB-lite"/>
    </source>
</evidence>
<feature type="transmembrane region" description="Helical" evidence="6">
    <location>
        <begin position="172"/>
        <end position="195"/>
    </location>
</feature>
<feature type="compositionally biased region" description="Polar residues" evidence="5">
    <location>
        <begin position="358"/>
        <end position="370"/>
    </location>
</feature>
<gene>
    <name evidence="7" type="ORF">V5799_000210</name>
</gene>
<evidence type="ECO:0000256" key="4">
    <source>
        <dbReference type="ARBA" id="ARBA00023136"/>
    </source>
</evidence>